<organism evidence="1 2">
    <name type="scientific">Phytophthora nicotianae P1976</name>
    <dbReference type="NCBI Taxonomy" id="1317066"/>
    <lineage>
        <taxon>Eukaryota</taxon>
        <taxon>Sar</taxon>
        <taxon>Stramenopiles</taxon>
        <taxon>Oomycota</taxon>
        <taxon>Peronosporomycetes</taxon>
        <taxon>Peronosporales</taxon>
        <taxon>Peronosporaceae</taxon>
        <taxon>Phytophthora</taxon>
    </lineage>
</organism>
<evidence type="ECO:0000313" key="1">
    <source>
        <dbReference type="EMBL" id="ETO67796.1"/>
    </source>
</evidence>
<reference evidence="1 2" key="1">
    <citation type="submission" date="2013-11" db="EMBL/GenBank/DDBJ databases">
        <title>The Genome Sequence of Phytophthora parasitica P1976.</title>
        <authorList>
            <consortium name="The Broad Institute Genomics Platform"/>
            <person name="Russ C."/>
            <person name="Tyler B."/>
            <person name="Panabieres F."/>
            <person name="Shan W."/>
            <person name="Tripathy S."/>
            <person name="Grunwald N."/>
            <person name="Machado M."/>
            <person name="Johnson C.S."/>
            <person name="Walker B."/>
            <person name="Young S."/>
            <person name="Zeng Q."/>
            <person name="Gargeya S."/>
            <person name="Fitzgerald M."/>
            <person name="Haas B."/>
            <person name="Abouelleil A."/>
            <person name="Allen A.W."/>
            <person name="Alvarado L."/>
            <person name="Arachchi H.M."/>
            <person name="Berlin A.M."/>
            <person name="Chapman S.B."/>
            <person name="Gainer-Dewar J."/>
            <person name="Goldberg J."/>
            <person name="Griggs A."/>
            <person name="Gujja S."/>
            <person name="Hansen M."/>
            <person name="Howarth C."/>
            <person name="Imamovic A."/>
            <person name="Ireland A."/>
            <person name="Larimer J."/>
            <person name="McCowan C."/>
            <person name="Murphy C."/>
            <person name="Pearson M."/>
            <person name="Poon T.W."/>
            <person name="Priest M."/>
            <person name="Roberts A."/>
            <person name="Saif S."/>
            <person name="Shea T."/>
            <person name="Sisk P."/>
            <person name="Sykes S."/>
            <person name="Wortman J."/>
            <person name="Nusbaum C."/>
            <person name="Birren B."/>
        </authorList>
    </citation>
    <scope>NUCLEOTIDE SEQUENCE [LARGE SCALE GENOMIC DNA]</scope>
    <source>
        <strain evidence="1 2">P1976</strain>
    </source>
</reference>
<dbReference type="Proteomes" id="UP000028582">
    <property type="component" value="Unassembled WGS sequence"/>
</dbReference>
<evidence type="ECO:0000313" key="2">
    <source>
        <dbReference type="Proteomes" id="UP000028582"/>
    </source>
</evidence>
<dbReference type="AlphaFoldDB" id="A0A080ZMD5"/>
<dbReference type="OrthoDB" id="90810at2759"/>
<dbReference type="EMBL" id="ANJA01002836">
    <property type="protein sequence ID" value="ETO67796.1"/>
    <property type="molecule type" value="Genomic_DNA"/>
</dbReference>
<gene>
    <name evidence="1" type="ORF">F444_15313</name>
</gene>
<protein>
    <submittedName>
        <fullName evidence="1">Uncharacterized protein</fullName>
    </submittedName>
</protein>
<name>A0A080ZMD5_PHYNI</name>
<proteinExistence type="predicted"/>
<accession>A0A080ZMD5</accession>
<comment type="caution">
    <text evidence="1">The sequence shown here is derived from an EMBL/GenBank/DDBJ whole genome shotgun (WGS) entry which is preliminary data.</text>
</comment>
<sequence>MLSESFQVPPFQFTDNLSNDMKDHYQVLIARGLYAAGLPFRAFEVLRLLKALCILQPAMEEYLPTRKALSGRLLTAEYNREMEAVCSRLRDEPTVALVSDG</sequence>